<proteinExistence type="predicted"/>
<gene>
    <name evidence="1" type="ORF">PDMSB3_1119</name>
</gene>
<dbReference type="KEGG" id="pdio:PDMSB3_1119.1"/>
<dbReference type="EMBL" id="LR699554">
    <property type="protein sequence ID" value="VVD32417.1"/>
    <property type="molecule type" value="Genomic_DNA"/>
</dbReference>
<accession>A0A5Q4ZKT7</accession>
<reference evidence="1 2" key="1">
    <citation type="submission" date="2019-08" db="EMBL/GenBank/DDBJ databases">
        <authorList>
            <person name="Herpell B J."/>
        </authorList>
    </citation>
    <scope>NUCLEOTIDE SEQUENCE [LARGE SCALE GENOMIC DNA]</scope>
    <source>
        <strain evidence="2">Msb3</strain>
    </source>
</reference>
<sequence length="59" mass="6511">MIGTNHSCHICRAVFFSALPCIGRFIPQPNLRRLSAWLGFFQPVSTLTPRAYSTVSSVG</sequence>
<organism evidence="1 2">
    <name type="scientific">Paraburkholderia dioscoreae</name>
    <dbReference type="NCBI Taxonomy" id="2604047"/>
    <lineage>
        <taxon>Bacteria</taxon>
        <taxon>Pseudomonadati</taxon>
        <taxon>Pseudomonadota</taxon>
        <taxon>Betaproteobacteria</taxon>
        <taxon>Burkholderiales</taxon>
        <taxon>Burkholderiaceae</taxon>
        <taxon>Paraburkholderia</taxon>
    </lineage>
</organism>
<keyword evidence="2" id="KW-1185">Reference proteome</keyword>
<protein>
    <submittedName>
        <fullName evidence="1">Uncharacterized protein</fullName>
    </submittedName>
</protein>
<evidence type="ECO:0000313" key="1">
    <source>
        <dbReference type="EMBL" id="VVD32417.1"/>
    </source>
</evidence>
<dbReference type="Proteomes" id="UP000325811">
    <property type="component" value="Chromosome II"/>
</dbReference>
<name>A0A5Q4ZKT7_9BURK</name>
<dbReference type="AlphaFoldDB" id="A0A5Q4ZKT7"/>
<evidence type="ECO:0000313" key="2">
    <source>
        <dbReference type="Proteomes" id="UP000325811"/>
    </source>
</evidence>